<reference evidence="6" key="1">
    <citation type="submission" date="2022-03" db="EMBL/GenBank/DDBJ databases">
        <authorList>
            <person name="Sayadi A."/>
        </authorList>
    </citation>
    <scope>NUCLEOTIDE SEQUENCE</scope>
</reference>
<dbReference type="SMART" id="SM00474">
    <property type="entry name" value="35EXOc"/>
    <property type="match status" value="1"/>
</dbReference>
<dbReference type="SUPFAM" id="SSF53098">
    <property type="entry name" value="Ribonuclease H-like"/>
    <property type="match status" value="1"/>
</dbReference>
<keyword evidence="7" id="KW-1185">Reference proteome</keyword>
<dbReference type="CDD" id="cd06146">
    <property type="entry name" value="mut-7_like_exo"/>
    <property type="match status" value="1"/>
</dbReference>
<dbReference type="GO" id="GO:0006139">
    <property type="term" value="P:nucleobase-containing compound metabolic process"/>
    <property type="evidence" value="ECO:0007669"/>
    <property type="project" value="InterPro"/>
</dbReference>
<dbReference type="PANTHER" id="PTHR47765:SF2">
    <property type="entry name" value="EXONUCLEASE MUT-7 HOMOLOG"/>
    <property type="match status" value="1"/>
</dbReference>
<keyword evidence="1" id="KW-0540">Nuclease</keyword>
<dbReference type="Proteomes" id="UP001152888">
    <property type="component" value="Unassembled WGS sequence"/>
</dbReference>
<evidence type="ECO:0000313" key="7">
    <source>
        <dbReference type="Proteomes" id="UP001152888"/>
    </source>
</evidence>
<dbReference type="GO" id="GO:0008408">
    <property type="term" value="F:3'-5' exonuclease activity"/>
    <property type="evidence" value="ECO:0007669"/>
    <property type="project" value="InterPro"/>
</dbReference>
<dbReference type="OrthoDB" id="18193at2759"/>
<keyword evidence="2" id="KW-0378">Hydrolase</keyword>
<sequence length="905" mass="104133">MYHQGRVRRRGGWHQSRNMRSEHTPPTSIQQKSENDMLLQANENISAEWHDPRCCEAISVKLPLDEDSLFFFAELKRLWIMLKKSPPVISKLHNYYAASPNPYVDALCLLYNCQDFHNAKPKTLPMFIIEEFKSWSTINNNRISHLLTIELKIDVFKILLRQGSPALTKLMVDVYRLVEEQDVFFNFIRCVNARKKYKEACQYAMLFGVQDRFSVEEFLIPLVLQDKLFMVDDFLRCSPRHQAELVIWLDEMLGNNSIRDAAADYAIKHGIPEVKYDKMHSKPWKKMIARLLKMFKLSFDLTPNLNKKRNEGALNFLLHKRFVENSFGNESWKEMVQEAVGDEEVLKKELVHQVAHYGDPEEALWWALFYNVDKKDWPYTVKMLEENPDGNRAQQKINSPDEESWDNELVAPEPIEYHSMPLPVDAILLIDSPIKFEDFLDTGFQDVDMIGIDCEWKPSFGGNANELALMQIATRKNVFVLDIVNLGNKVPHLWQELGKFIFNNCDILKLGFSITGDIHMIRQALPDLNLLPKQVGFLDLCSLWKHLEKFPKVKLPYEVQTGGPSLSTLVHHCLGRPLNKSEQFSNWEKRPLRDTQIAYAALDAYCLVQVYDVIRRCCDEAGFPFEETCYHLLTNEKTAKKKHKKPQGHRKKPVAAEKDIPQPASPHSDPVSADKLKVVCDTMLQGLGKKLRSCGIDSVILETNQDHMVCVKYAQDERRYILTKGYETYKMLQGYVPLGHCLKIKSDDVDEQIKEVISYYKVNVTKEDVFSRCQACNGNNFVKISQSTMNTLAKSAENRESSASNYFYEDEATGFSSEGDDEDDCAEAGPPIASRNRKWDLYPDEKVDVGLCQTRLGANIQVKAIPKALMTQHDFFYVCEECGKVYWDGSHFGKVIAGRLQGIVQ</sequence>
<evidence type="ECO:0000259" key="5">
    <source>
        <dbReference type="SMART" id="SM00474"/>
    </source>
</evidence>
<feature type="compositionally biased region" description="Basic residues" evidence="4">
    <location>
        <begin position="640"/>
        <end position="653"/>
    </location>
</feature>
<dbReference type="GO" id="GO:0003676">
    <property type="term" value="F:nucleic acid binding"/>
    <property type="evidence" value="ECO:0007669"/>
    <property type="project" value="InterPro"/>
</dbReference>
<evidence type="ECO:0000256" key="2">
    <source>
        <dbReference type="ARBA" id="ARBA00022801"/>
    </source>
</evidence>
<dbReference type="InterPro" id="IPR052408">
    <property type="entry name" value="Exonuclease_MUT-7-like"/>
</dbReference>
<organism evidence="6 7">
    <name type="scientific">Acanthoscelides obtectus</name>
    <name type="common">Bean weevil</name>
    <name type="synonym">Bruchus obtectus</name>
    <dbReference type="NCBI Taxonomy" id="200917"/>
    <lineage>
        <taxon>Eukaryota</taxon>
        <taxon>Metazoa</taxon>
        <taxon>Ecdysozoa</taxon>
        <taxon>Arthropoda</taxon>
        <taxon>Hexapoda</taxon>
        <taxon>Insecta</taxon>
        <taxon>Pterygota</taxon>
        <taxon>Neoptera</taxon>
        <taxon>Endopterygota</taxon>
        <taxon>Coleoptera</taxon>
        <taxon>Polyphaga</taxon>
        <taxon>Cucujiformia</taxon>
        <taxon>Chrysomeloidea</taxon>
        <taxon>Chrysomelidae</taxon>
        <taxon>Bruchinae</taxon>
        <taxon>Bruchini</taxon>
        <taxon>Acanthoscelides</taxon>
    </lineage>
</organism>
<evidence type="ECO:0000256" key="3">
    <source>
        <dbReference type="ARBA" id="ARBA00022839"/>
    </source>
</evidence>
<feature type="domain" description="3'-5' exonuclease" evidence="5">
    <location>
        <begin position="431"/>
        <end position="619"/>
    </location>
</feature>
<dbReference type="InterPro" id="IPR012337">
    <property type="entry name" value="RNaseH-like_sf"/>
</dbReference>
<accession>A0A9P0P5T1</accession>
<evidence type="ECO:0000313" key="6">
    <source>
        <dbReference type="EMBL" id="CAH1968181.1"/>
    </source>
</evidence>
<protein>
    <recommendedName>
        <fullName evidence="5">3'-5' exonuclease domain-containing protein</fullName>
    </recommendedName>
</protein>
<comment type="caution">
    <text evidence="6">The sequence shown here is derived from an EMBL/GenBank/DDBJ whole genome shotgun (WGS) entry which is preliminary data.</text>
</comment>
<dbReference type="InterPro" id="IPR037432">
    <property type="entry name" value="Mut-7_DEDDy_dom"/>
</dbReference>
<dbReference type="Pfam" id="PF01612">
    <property type="entry name" value="DNA_pol_A_exo1"/>
    <property type="match status" value="1"/>
</dbReference>
<name>A0A9P0P5T1_ACAOB</name>
<dbReference type="Gene3D" id="3.30.420.10">
    <property type="entry name" value="Ribonuclease H-like superfamily/Ribonuclease H"/>
    <property type="match status" value="1"/>
</dbReference>
<evidence type="ECO:0000256" key="1">
    <source>
        <dbReference type="ARBA" id="ARBA00022722"/>
    </source>
</evidence>
<keyword evidence="3" id="KW-0269">Exonuclease</keyword>
<gene>
    <name evidence="6" type="ORF">ACAOBT_LOCUS7705</name>
</gene>
<feature type="region of interest" description="Disordered" evidence="4">
    <location>
        <begin position="1"/>
        <end position="32"/>
    </location>
</feature>
<dbReference type="AlphaFoldDB" id="A0A9P0P5T1"/>
<dbReference type="InterPro" id="IPR002782">
    <property type="entry name" value="Mut7-C_RNAse_dom"/>
</dbReference>
<dbReference type="Pfam" id="PF01927">
    <property type="entry name" value="Mut7-C"/>
    <property type="match status" value="2"/>
</dbReference>
<dbReference type="InterPro" id="IPR002562">
    <property type="entry name" value="3'-5'_exonuclease_dom"/>
</dbReference>
<feature type="region of interest" description="Disordered" evidence="4">
    <location>
        <begin position="640"/>
        <end position="672"/>
    </location>
</feature>
<evidence type="ECO:0000256" key="4">
    <source>
        <dbReference type="SAM" id="MobiDB-lite"/>
    </source>
</evidence>
<dbReference type="PANTHER" id="PTHR47765">
    <property type="entry name" value="3'-5' EXONUCLEASE DOMAIN-CONTAINING PROTEIN"/>
    <property type="match status" value="1"/>
</dbReference>
<dbReference type="InterPro" id="IPR036397">
    <property type="entry name" value="RNaseH_sf"/>
</dbReference>
<proteinExistence type="predicted"/>
<dbReference type="EMBL" id="CAKOFQ010006751">
    <property type="protein sequence ID" value="CAH1968181.1"/>
    <property type="molecule type" value="Genomic_DNA"/>
</dbReference>
<feature type="compositionally biased region" description="Basic residues" evidence="4">
    <location>
        <begin position="1"/>
        <end position="12"/>
    </location>
</feature>